<accession>A0A916VXR5</accession>
<sequence length="171" mass="19134">MIGNIEIVTMDVPNPAWRYDLDKVPGFPKEIRAAVNCRESPIVWMLAHGQLEKHQAEAASEFRRHYETAGAADLKAMDYMKEPVDGSAPGDVLTDRKMASTDKLKKAYNVLGPSGYSLVQSVCGDCIWLKDLAPTKRRQWEAGKILKGCLDALAVEWGYFKPPIRVWRKAG</sequence>
<dbReference type="EMBL" id="BMIF01000001">
    <property type="protein sequence ID" value="GGA50878.1"/>
    <property type="molecule type" value="Genomic_DNA"/>
</dbReference>
<dbReference type="Pfam" id="PF20057">
    <property type="entry name" value="DUF6456"/>
    <property type="match status" value="1"/>
</dbReference>
<comment type="caution">
    <text evidence="2">The sequence shown here is derived from an EMBL/GenBank/DDBJ whole genome shotgun (WGS) entry which is preliminary data.</text>
</comment>
<dbReference type="InterPro" id="IPR045599">
    <property type="entry name" value="DUF6456"/>
</dbReference>
<name>A0A916VXR5_9HYPH</name>
<protein>
    <recommendedName>
        <fullName evidence="1">DUF6456 domain-containing protein</fullName>
    </recommendedName>
</protein>
<dbReference type="Proteomes" id="UP000636264">
    <property type="component" value="Unassembled WGS sequence"/>
</dbReference>
<proteinExistence type="predicted"/>
<feature type="domain" description="DUF6456" evidence="1">
    <location>
        <begin position="34"/>
        <end position="154"/>
    </location>
</feature>
<reference evidence="2" key="1">
    <citation type="journal article" date="2014" name="Int. J. Syst. Evol. Microbiol.">
        <title>Complete genome sequence of Corynebacterium casei LMG S-19264T (=DSM 44701T), isolated from a smear-ripened cheese.</title>
        <authorList>
            <consortium name="US DOE Joint Genome Institute (JGI-PGF)"/>
            <person name="Walter F."/>
            <person name="Albersmeier A."/>
            <person name="Kalinowski J."/>
            <person name="Ruckert C."/>
        </authorList>
    </citation>
    <scope>NUCLEOTIDE SEQUENCE</scope>
    <source>
        <strain evidence="2">CGMCC 1.15320</strain>
    </source>
</reference>
<evidence type="ECO:0000313" key="2">
    <source>
        <dbReference type="EMBL" id="GGA50878.1"/>
    </source>
</evidence>
<evidence type="ECO:0000313" key="3">
    <source>
        <dbReference type="Proteomes" id="UP000636264"/>
    </source>
</evidence>
<organism evidence="2 3">
    <name type="scientific">Nitratireductor aestuarii</name>
    <dbReference type="NCBI Taxonomy" id="1735103"/>
    <lineage>
        <taxon>Bacteria</taxon>
        <taxon>Pseudomonadati</taxon>
        <taxon>Pseudomonadota</taxon>
        <taxon>Alphaproteobacteria</taxon>
        <taxon>Hyphomicrobiales</taxon>
        <taxon>Phyllobacteriaceae</taxon>
        <taxon>Nitratireductor</taxon>
    </lineage>
</organism>
<evidence type="ECO:0000259" key="1">
    <source>
        <dbReference type="Pfam" id="PF20057"/>
    </source>
</evidence>
<dbReference type="AlphaFoldDB" id="A0A916VXR5"/>
<gene>
    <name evidence="2" type="ORF">GCM10011385_00140</name>
</gene>
<reference evidence="2" key="2">
    <citation type="submission" date="2020-09" db="EMBL/GenBank/DDBJ databases">
        <authorList>
            <person name="Sun Q."/>
            <person name="Zhou Y."/>
        </authorList>
    </citation>
    <scope>NUCLEOTIDE SEQUENCE</scope>
    <source>
        <strain evidence="2">CGMCC 1.15320</strain>
    </source>
</reference>
<dbReference type="RefSeq" id="WP_188718898.1">
    <property type="nucleotide sequence ID" value="NZ_BMIF01000001.1"/>
</dbReference>
<keyword evidence="3" id="KW-1185">Reference proteome</keyword>